<evidence type="ECO:0000256" key="2">
    <source>
        <dbReference type="SAM" id="Phobius"/>
    </source>
</evidence>
<name>A0A6U0RY30_9STRA</name>
<keyword evidence="2" id="KW-1133">Transmembrane helix</keyword>
<organism evidence="4">
    <name type="scientific">Eucampia antarctica</name>
    <dbReference type="NCBI Taxonomy" id="49252"/>
    <lineage>
        <taxon>Eukaryota</taxon>
        <taxon>Sar</taxon>
        <taxon>Stramenopiles</taxon>
        <taxon>Ochrophyta</taxon>
        <taxon>Bacillariophyta</taxon>
        <taxon>Mediophyceae</taxon>
        <taxon>Biddulphiophycidae</taxon>
        <taxon>Hemiaulales</taxon>
        <taxon>Hemiaulaceae</taxon>
        <taxon>Eucampia</taxon>
    </lineage>
</organism>
<dbReference type="AlphaFoldDB" id="A0A6U0RY30"/>
<feature type="compositionally biased region" description="Basic and acidic residues" evidence="1">
    <location>
        <begin position="162"/>
        <end position="182"/>
    </location>
</feature>
<feature type="transmembrane region" description="Helical" evidence="2">
    <location>
        <begin position="91"/>
        <end position="109"/>
    </location>
</feature>
<feature type="region of interest" description="Disordered" evidence="1">
    <location>
        <begin position="149"/>
        <end position="182"/>
    </location>
</feature>
<dbReference type="EMBL" id="HBHI01016473">
    <property type="protein sequence ID" value="CAD9676583.1"/>
    <property type="molecule type" value="Transcribed_RNA"/>
</dbReference>
<feature type="transmembrane region" description="Helical" evidence="2">
    <location>
        <begin position="59"/>
        <end position="79"/>
    </location>
</feature>
<evidence type="ECO:0000313" key="4">
    <source>
        <dbReference type="EMBL" id="CAD9676586.1"/>
    </source>
</evidence>
<reference evidence="4" key="1">
    <citation type="submission" date="2021-01" db="EMBL/GenBank/DDBJ databases">
        <authorList>
            <person name="Corre E."/>
            <person name="Pelletier E."/>
            <person name="Niang G."/>
            <person name="Scheremetjew M."/>
            <person name="Finn R."/>
            <person name="Kale V."/>
            <person name="Holt S."/>
            <person name="Cochrane G."/>
            <person name="Meng A."/>
            <person name="Brown T."/>
            <person name="Cohen L."/>
        </authorList>
    </citation>
    <scope>NUCLEOTIDE SEQUENCE</scope>
    <source>
        <strain evidence="4">CCMP1452</strain>
    </source>
</reference>
<proteinExistence type="predicted"/>
<sequence>MIPQISRNAENESPYSIDVLVKNSDRVENMHLYFEVEMSRARFIHGLTSIHYRKMYDKFLFYPTILLTLISGLFSFAASGSLSLSDDIKQIFAGCVGVMSLVSIFMQSLTKQLDYSGKATAHEAASVSLRRLQNQLDFQSVTLSNSSLLTTKDTNDDNDNNGDEKQEEKEKKEEKDVAFDSHTKNDFRHLSEKFEQATAHINSILPPRITTAFRSIDTHIDLYYDTKESNQPSPPNNNKNGGNGNTKNKKSLSNMFPSTMLSKEKLKLAAYSELELVIISSKGWPYILPNAGSTVEKTISRLKVKLSSDDDAV</sequence>
<feature type="region of interest" description="Disordered" evidence="1">
    <location>
        <begin position="225"/>
        <end position="253"/>
    </location>
</feature>
<keyword evidence="2" id="KW-0472">Membrane</keyword>
<evidence type="ECO:0000313" key="3">
    <source>
        <dbReference type="EMBL" id="CAD9676583.1"/>
    </source>
</evidence>
<evidence type="ECO:0000256" key="1">
    <source>
        <dbReference type="SAM" id="MobiDB-lite"/>
    </source>
</evidence>
<accession>A0A6U0RY30</accession>
<gene>
    <name evidence="3" type="ORF">EANT1437_LOCUS8478</name>
    <name evidence="4" type="ORF">EANT1437_LOCUS8479</name>
</gene>
<protein>
    <submittedName>
        <fullName evidence="4">Uncharacterized protein</fullName>
    </submittedName>
</protein>
<keyword evidence="2" id="KW-0812">Transmembrane</keyword>
<dbReference type="EMBL" id="HBHI01016474">
    <property type="protein sequence ID" value="CAD9676586.1"/>
    <property type="molecule type" value="Transcribed_RNA"/>
</dbReference>